<evidence type="ECO:0000313" key="2">
    <source>
        <dbReference type="Proteomes" id="UP001482620"/>
    </source>
</evidence>
<accession>A0ABV0SUV9</accession>
<dbReference type="EMBL" id="JAHRIQ010011663">
    <property type="protein sequence ID" value="MEQ2223886.1"/>
    <property type="molecule type" value="Genomic_DNA"/>
</dbReference>
<proteinExistence type="predicted"/>
<sequence length="127" mass="14565">MSAVKNPDLCFKCCNVALLKSNSFFHALWKKENIFTWMYTQSDPYTGKIGGGGLRSREDEGGLQGGGEFCTTLLQLHLHWRPCGYKSESGSRLSPTDFSPLYILALSRHDCQFLTWTHMIFTRKFRF</sequence>
<dbReference type="Proteomes" id="UP001482620">
    <property type="component" value="Unassembled WGS sequence"/>
</dbReference>
<gene>
    <name evidence="1" type="ORF">ILYODFUR_001750</name>
</gene>
<evidence type="ECO:0000313" key="1">
    <source>
        <dbReference type="EMBL" id="MEQ2223886.1"/>
    </source>
</evidence>
<reference evidence="1 2" key="1">
    <citation type="submission" date="2021-06" db="EMBL/GenBank/DDBJ databases">
        <authorList>
            <person name="Palmer J.M."/>
        </authorList>
    </citation>
    <scope>NUCLEOTIDE SEQUENCE [LARGE SCALE GENOMIC DNA]</scope>
    <source>
        <strain evidence="2">if_2019</strain>
        <tissue evidence="1">Muscle</tissue>
    </source>
</reference>
<comment type="caution">
    <text evidence="1">The sequence shown here is derived from an EMBL/GenBank/DDBJ whole genome shotgun (WGS) entry which is preliminary data.</text>
</comment>
<name>A0ABV0SUV9_9TELE</name>
<keyword evidence="2" id="KW-1185">Reference proteome</keyword>
<protein>
    <submittedName>
        <fullName evidence="1">Uncharacterized protein</fullName>
    </submittedName>
</protein>
<organism evidence="1 2">
    <name type="scientific">Ilyodon furcidens</name>
    <name type="common">goldbreast splitfin</name>
    <dbReference type="NCBI Taxonomy" id="33524"/>
    <lineage>
        <taxon>Eukaryota</taxon>
        <taxon>Metazoa</taxon>
        <taxon>Chordata</taxon>
        <taxon>Craniata</taxon>
        <taxon>Vertebrata</taxon>
        <taxon>Euteleostomi</taxon>
        <taxon>Actinopterygii</taxon>
        <taxon>Neopterygii</taxon>
        <taxon>Teleostei</taxon>
        <taxon>Neoteleostei</taxon>
        <taxon>Acanthomorphata</taxon>
        <taxon>Ovalentaria</taxon>
        <taxon>Atherinomorphae</taxon>
        <taxon>Cyprinodontiformes</taxon>
        <taxon>Goodeidae</taxon>
        <taxon>Ilyodon</taxon>
    </lineage>
</organism>